<dbReference type="AlphaFoldDB" id="A0A146K2J6"/>
<name>A0A146K2J6_9EUKA</name>
<proteinExistence type="predicted"/>
<gene>
    <name evidence="1" type="ORF">TPC1_17364</name>
</gene>
<dbReference type="EMBL" id="GDID01005494">
    <property type="protein sequence ID" value="JAP91112.1"/>
    <property type="molecule type" value="Transcribed_RNA"/>
</dbReference>
<sequence>QLQELPDQDFSLDQVLQSVRQLQSIQSIENSKSDDLITTIGLLQQNTLHDGYNQLSYEIVCNFAQPTSFLCQNSVCVVTGVYKHKTFQIFNFAPLFFTQMQKVQKFQIKLTQNGSFLIIKNFNLDFTKLNQIIEFAKPSFVVFLSLQIKTQQTYPNLPLRVGRAFWLLDFVQQNVNCKCVFVASQDLALTPNECFD</sequence>
<feature type="non-terminal residue" evidence="1">
    <location>
        <position position="1"/>
    </location>
</feature>
<feature type="non-terminal residue" evidence="1">
    <location>
        <position position="196"/>
    </location>
</feature>
<reference evidence="1" key="1">
    <citation type="submission" date="2015-07" db="EMBL/GenBank/DDBJ databases">
        <title>Adaptation to a free-living lifestyle via gene acquisitions in the diplomonad Trepomonas sp. PC1.</title>
        <authorList>
            <person name="Xu F."/>
            <person name="Jerlstrom-Hultqvist J."/>
            <person name="Kolisko M."/>
            <person name="Simpson A.G.B."/>
            <person name="Roger A.J."/>
            <person name="Svard S.G."/>
            <person name="Andersson J.O."/>
        </authorList>
    </citation>
    <scope>NUCLEOTIDE SEQUENCE</scope>
    <source>
        <strain evidence="1">PC1</strain>
    </source>
</reference>
<accession>A0A146K2J6</accession>
<evidence type="ECO:0000313" key="1">
    <source>
        <dbReference type="EMBL" id="JAP91112.1"/>
    </source>
</evidence>
<organism evidence="1">
    <name type="scientific">Trepomonas sp. PC1</name>
    <dbReference type="NCBI Taxonomy" id="1076344"/>
    <lineage>
        <taxon>Eukaryota</taxon>
        <taxon>Metamonada</taxon>
        <taxon>Diplomonadida</taxon>
        <taxon>Hexamitidae</taxon>
        <taxon>Hexamitinae</taxon>
        <taxon>Trepomonas</taxon>
    </lineage>
</organism>
<protein>
    <submittedName>
        <fullName evidence="1">Uncharacterized protein</fullName>
    </submittedName>
</protein>